<organism evidence="7 8">
    <name type="scientific">Ridgeia piscesae</name>
    <name type="common">Tubeworm</name>
    <dbReference type="NCBI Taxonomy" id="27915"/>
    <lineage>
        <taxon>Eukaryota</taxon>
        <taxon>Metazoa</taxon>
        <taxon>Spiralia</taxon>
        <taxon>Lophotrochozoa</taxon>
        <taxon>Annelida</taxon>
        <taxon>Polychaeta</taxon>
        <taxon>Sedentaria</taxon>
        <taxon>Canalipalpata</taxon>
        <taxon>Sabellida</taxon>
        <taxon>Siboglinidae</taxon>
        <taxon>Ridgeia</taxon>
    </lineage>
</organism>
<keyword evidence="4" id="KW-0862">Zinc</keyword>
<dbReference type="AlphaFoldDB" id="A0AAD9UHM0"/>
<name>A0AAD9UHM0_RIDPI</name>
<evidence type="ECO:0000256" key="4">
    <source>
        <dbReference type="ARBA" id="ARBA00022833"/>
    </source>
</evidence>
<keyword evidence="1" id="KW-0479">Metal-binding</keyword>
<protein>
    <recommendedName>
        <fullName evidence="6">IBR domain-containing protein</fullName>
    </recommendedName>
</protein>
<dbReference type="InterPro" id="IPR002867">
    <property type="entry name" value="IBR_dom"/>
</dbReference>
<evidence type="ECO:0000256" key="1">
    <source>
        <dbReference type="ARBA" id="ARBA00022723"/>
    </source>
</evidence>
<feature type="region of interest" description="Disordered" evidence="5">
    <location>
        <begin position="57"/>
        <end position="78"/>
    </location>
</feature>
<feature type="region of interest" description="Disordered" evidence="5">
    <location>
        <begin position="512"/>
        <end position="539"/>
    </location>
</feature>
<comment type="caution">
    <text evidence="7">The sequence shown here is derived from an EMBL/GenBank/DDBJ whole genome shotgun (WGS) entry which is preliminary data.</text>
</comment>
<feature type="compositionally biased region" description="Basic and acidic residues" evidence="5">
    <location>
        <begin position="14"/>
        <end position="24"/>
    </location>
</feature>
<dbReference type="Proteomes" id="UP001209878">
    <property type="component" value="Unassembled WGS sequence"/>
</dbReference>
<feature type="region of interest" description="Disordered" evidence="5">
    <location>
        <begin position="14"/>
        <end position="33"/>
    </location>
</feature>
<evidence type="ECO:0000313" key="8">
    <source>
        <dbReference type="Proteomes" id="UP001209878"/>
    </source>
</evidence>
<feature type="domain" description="IBR" evidence="6">
    <location>
        <begin position="435"/>
        <end position="499"/>
    </location>
</feature>
<gene>
    <name evidence="7" type="ORF">NP493_95g04023</name>
</gene>
<accession>A0AAD9UHM0</accession>
<dbReference type="GO" id="GO:0008270">
    <property type="term" value="F:zinc ion binding"/>
    <property type="evidence" value="ECO:0007669"/>
    <property type="project" value="UniProtKB-KW"/>
</dbReference>
<keyword evidence="8" id="KW-1185">Reference proteome</keyword>
<dbReference type="Pfam" id="PF01485">
    <property type="entry name" value="IBR"/>
    <property type="match status" value="1"/>
</dbReference>
<evidence type="ECO:0000256" key="2">
    <source>
        <dbReference type="ARBA" id="ARBA00022771"/>
    </source>
</evidence>
<sequence>MHWLQCGYSPDDFIRPSTREHCPDTDPNDTDDEQLTCEETLTSRTYDYDLTAAFTKHHQRTENHPRTHSVNRANADGTHWSANTAAPLLKVHGKGTAIYEPRGTVSDVGEDSEVESLHESPFPRCFTPSPRSSSLVCRLRADGLDPAHLADLYGQHYAEGRCRPRRFTVNVAWLHATQTSQCGAAKGREVVLVFCIGRKVNRRSWVTDENSSVVLQDAVVSQYVRVQLESDLSTKQLLSEDLHATFGSFTKVHCLDDIIQLCVRHLGRWTEERTLVSRQRPSDPRSMCLGPTDQWPTAVNQDDCLVSYISRVCGWTIRIYDSEWDVLADAMARLEPDTLQDVVTRGHAHDHDTQDRGVLFEPSDQVESSDYCDLCRKSIDNDVHGIPQCTALATCCHWFCNECWKCHLAEKQGVGCTERVDAVTLLSVARLAVYAAYTRHVLGTSPGRSGDCQPCPRARCGRLARLESPSAAEGAGVVCTCGATWCFRCRRQVHWPASCIDMVSYEHIVQPRPTHDRRQNNSLPWNGGRTTSDVKSPNMGRSLRHQVAGRKWTSGHIHKKITTIINYHKIISQRTLQQQDKADLHRRTFDSLSTFAVQIHSVMECVYIFIDACVGHTRNRRLEKHVATLELAIDRMQRLLGEVRMDNIDCILTRLMLLKTQQKDAIKLIAHCVKETYTKLTISSSLS</sequence>
<evidence type="ECO:0000256" key="5">
    <source>
        <dbReference type="SAM" id="MobiDB-lite"/>
    </source>
</evidence>
<dbReference type="EMBL" id="JAODUO010000095">
    <property type="protein sequence ID" value="KAK2189863.1"/>
    <property type="molecule type" value="Genomic_DNA"/>
</dbReference>
<evidence type="ECO:0000313" key="7">
    <source>
        <dbReference type="EMBL" id="KAK2189863.1"/>
    </source>
</evidence>
<feature type="compositionally biased region" description="Polar residues" evidence="5">
    <location>
        <begin position="520"/>
        <end position="535"/>
    </location>
</feature>
<dbReference type="SMART" id="SM00647">
    <property type="entry name" value="IBR"/>
    <property type="match status" value="1"/>
</dbReference>
<keyword evidence="2" id="KW-0863">Zinc-finger</keyword>
<evidence type="ECO:0000259" key="6">
    <source>
        <dbReference type="SMART" id="SM00647"/>
    </source>
</evidence>
<evidence type="ECO:0000256" key="3">
    <source>
        <dbReference type="ARBA" id="ARBA00022786"/>
    </source>
</evidence>
<proteinExistence type="predicted"/>
<keyword evidence="3" id="KW-0833">Ubl conjugation pathway</keyword>
<reference evidence="7" key="1">
    <citation type="journal article" date="2023" name="Mol. Biol. Evol.">
        <title>Third-Generation Sequencing Reveals the Adaptive Role of the Epigenome in Three Deep-Sea Polychaetes.</title>
        <authorList>
            <person name="Perez M."/>
            <person name="Aroh O."/>
            <person name="Sun Y."/>
            <person name="Lan Y."/>
            <person name="Juniper S.K."/>
            <person name="Young C.R."/>
            <person name="Angers B."/>
            <person name="Qian P.Y."/>
        </authorList>
    </citation>
    <scope>NUCLEOTIDE SEQUENCE</scope>
    <source>
        <strain evidence="7">R07B-5</strain>
    </source>
</reference>